<reference evidence="5 6" key="1">
    <citation type="journal article" date="2018" name="G3 (Bethesda)">
        <title>Phylogenetic and Phylogenomic Definition of Rhizopus Species.</title>
        <authorList>
            <person name="Gryganskyi A.P."/>
            <person name="Golan J."/>
            <person name="Dolatabadi S."/>
            <person name="Mondo S."/>
            <person name="Robb S."/>
            <person name="Idnurm A."/>
            <person name="Muszewska A."/>
            <person name="Steczkiewicz K."/>
            <person name="Masonjones S."/>
            <person name="Liao H.L."/>
            <person name="Gajdeczka M.T."/>
            <person name="Anike F."/>
            <person name="Vuek A."/>
            <person name="Anishchenko I.M."/>
            <person name="Voigt K."/>
            <person name="de Hoog G.S."/>
            <person name="Smith M.E."/>
            <person name="Heitman J."/>
            <person name="Vilgalys R."/>
            <person name="Stajich J.E."/>
        </authorList>
    </citation>
    <scope>NUCLEOTIDE SEQUENCE [LARGE SCALE GENOMIC DNA]</scope>
    <source>
        <strain evidence="5 6">LSU 92-RS-03</strain>
    </source>
</reference>
<gene>
    <name evidence="5" type="ORF">CU098_004436</name>
</gene>
<feature type="non-terminal residue" evidence="5">
    <location>
        <position position="1"/>
    </location>
</feature>
<dbReference type="CDD" id="cd08368">
    <property type="entry name" value="LIM"/>
    <property type="match status" value="1"/>
</dbReference>
<keyword evidence="6" id="KW-1185">Reference proteome</keyword>
<organism evidence="5 6">
    <name type="scientific">Rhizopus stolonifer</name>
    <name type="common">Rhizopus nigricans</name>
    <dbReference type="NCBI Taxonomy" id="4846"/>
    <lineage>
        <taxon>Eukaryota</taxon>
        <taxon>Fungi</taxon>
        <taxon>Fungi incertae sedis</taxon>
        <taxon>Mucoromycota</taxon>
        <taxon>Mucoromycotina</taxon>
        <taxon>Mucoromycetes</taxon>
        <taxon>Mucorales</taxon>
        <taxon>Mucorineae</taxon>
        <taxon>Rhizopodaceae</taxon>
        <taxon>Rhizopus</taxon>
    </lineage>
</organism>
<proteinExistence type="predicted"/>
<dbReference type="EMBL" id="PJQM01007955">
    <property type="protein sequence ID" value="RCH77562.1"/>
    <property type="molecule type" value="Genomic_DNA"/>
</dbReference>
<accession>A0A367IIR6</accession>
<comment type="caution">
    <text evidence="5">The sequence shown here is derived from an EMBL/GenBank/DDBJ whole genome shotgun (WGS) entry which is preliminary data.</text>
</comment>
<evidence type="ECO:0000256" key="1">
    <source>
        <dbReference type="ARBA" id="ARBA00022723"/>
    </source>
</evidence>
<dbReference type="InterPro" id="IPR001781">
    <property type="entry name" value="Znf_LIM"/>
</dbReference>
<protein>
    <recommendedName>
        <fullName evidence="4">LIM zinc-binding domain-containing protein</fullName>
    </recommendedName>
</protein>
<evidence type="ECO:0000313" key="6">
    <source>
        <dbReference type="Proteomes" id="UP000253551"/>
    </source>
</evidence>
<evidence type="ECO:0000313" key="5">
    <source>
        <dbReference type="EMBL" id="RCH77562.1"/>
    </source>
</evidence>
<evidence type="ECO:0000256" key="3">
    <source>
        <dbReference type="PROSITE-ProRule" id="PRU00125"/>
    </source>
</evidence>
<evidence type="ECO:0000259" key="4">
    <source>
        <dbReference type="PROSITE" id="PS50023"/>
    </source>
</evidence>
<feature type="non-terminal residue" evidence="5">
    <location>
        <position position="260"/>
    </location>
</feature>
<sequence>SVLEKFYFTNEMILCENDYYRCRQCKQSILNHDELQEFGDYKYHTDCLVCPGCTITPTTTNIRSDYFDYNGRLYCEYHYSLIKGVECIGCGQAVFNHQEEEDRWHTECSMIHKYWQISLLTPEGSNNYKDRNECLSLQNEYATKRMRIWKILSQFEQDSSTIIKNILLTQQYSACHELVHQISILFQTLDYLYLLSTHHHTTFQYEKPVQLLMDQVVSFFHILCETKSSFEREFIVKMAKLISQYLRELVRLSLQQALLL</sequence>
<evidence type="ECO:0000256" key="2">
    <source>
        <dbReference type="ARBA" id="ARBA00022833"/>
    </source>
</evidence>
<feature type="domain" description="LIM zinc-binding" evidence="4">
    <location>
        <begin position="20"/>
        <end position="85"/>
    </location>
</feature>
<dbReference type="Proteomes" id="UP000253551">
    <property type="component" value="Unassembled WGS sequence"/>
</dbReference>
<keyword evidence="2 3" id="KW-0862">Zinc</keyword>
<dbReference type="PROSITE" id="PS50023">
    <property type="entry name" value="LIM_DOMAIN_2"/>
    <property type="match status" value="1"/>
</dbReference>
<dbReference type="AlphaFoldDB" id="A0A367IIR6"/>
<keyword evidence="3" id="KW-0440">LIM domain</keyword>
<dbReference type="SMART" id="SM00132">
    <property type="entry name" value="LIM"/>
    <property type="match status" value="1"/>
</dbReference>
<dbReference type="OrthoDB" id="20689at2759"/>
<dbReference type="STRING" id="4846.A0A367IIR6"/>
<name>A0A367IIR6_RHIST</name>
<dbReference type="Pfam" id="PF00412">
    <property type="entry name" value="LIM"/>
    <property type="match status" value="1"/>
</dbReference>
<keyword evidence="1 3" id="KW-0479">Metal-binding</keyword>
<dbReference type="Gene3D" id="2.10.110.10">
    <property type="entry name" value="Cysteine Rich Protein"/>
    <property type="match status" value="1"/>
</dbReference>
<dbReference type="GO" id="GO:0046872">
    <property type="term" value="F:metal ion binding"/>
    <property type="evidence" value="ECO:0007669"/>
    <property type="project" value="UniProtKB-KW"/>
</dbReference>